<feature type="transmembrane region" description="Helical" evidence="1">
    <location>
        <begin position="15"/>
        <end position="33"/>
    </location>
</feature>
<evidence type="ECO:0000313" key="3">
    <source>
        <dbReference type="Proteomes" id="UP000703269"/>
    </source>
</evidence>
<accession>A0A9P3FXM9</accession>
<reference evidence="2 3" key="1">
    <citation type="submission" date="2021-08" db="EMBL/GenBank/DDBJ databases">
        <title>Draft Genome Sequence of Phanerochaete sordida strain YK-624.</title>
        <authorList>
            <person name="Mori T."/>
            <person name="Dohra H."/>
            <person name="Suzuki T."/>
            <person name="Kawagishi H."/>
            <person name="Hirai H."/>
        </authorList>
    </citation>
    <scope>NUCLEOTIDE SEQUENCE [LARGE SCALE GENOMIC DNA]</scope>
    <source>
        <strain evidence="2 3">YK-624</strain>
    </source>
</reference>
<dbReference type="EMBL" id="BPQB01000002">
    <property type="protein sequence ID" value="GJE85053.1"/>
    <property type="molecule type" value="Genomic_DNA"/>
</dbReference>
<dbReference type="AlphaFoldDB" id="A0A9P3FXM9"/>
<keyword evidence="3" id="KW-1185">Reference proteome</keyword>
<dbReference type="OrthoDB" id="2752692at2759"/>
<organism evidence="2 3">
    <name type="scientific">Phanerochaete sordida</name>
    <dbReference type="NCBI Taxonomy" id="48140"/>
    <lineage>
        <taxon>Eukaryota</taxon>
        <taxon>Fungi</taxon>
        <taxon>Dikarya</taxon>
        <taxon>Basidiomycota</taxon>
        <taxon>Agaricomycotina</taxon>
        <taxon>Agaricomycetes</taxon>
        <taxon>Polyporales</taxon>
        <taxon>Phanerochaetaceae</taxon>
        <taxon>Phanerochaete</taxon>
    </lineage>
</organism>
<keyword evidence="1" id="KW-0472">Membrane</keyword>
<protein>
    <submittedName>
        <fullName evidence="2">Uncharacterized protein</fullName>
    </submittedName>
</protein>
<name>A0A9P3FXM9_9APHY</name>
<gene>
    <name evidence="2" type="ORF">PsYK624_011300</name>
</gene>
<evidence type="ECO:0000256" key="1">
    <source>
        <dbReference type="SAM" id="Phobius"/>
    </source>
</evidence>
<keyword evidence="1" id="KW-1133">Transmembrane helix</keyword>
<sequence length="148" mass="16182">MKAQKSLSEVILRDGTLYFISLLLLNVVTVLQIRFTNESSSRVLEEALSATFASRFMLSLRSAAASHDVSQSDTSDARQSEFPGLRFVSTIAEDFGPTLDFATDLDTDSNETNEASKSDCGYIVEHARAVPSDDQLDTVVHSTIDNKA</sequence>
<proteinExistence type="predicted"/>
<evidence type="ECO:0000313" key="2">
    <source>
        <dbReference type="EMBL" id="GJE85053.1"/>
    </source>
</evidence>
<comment type="caution">
    <text evidence="2">The sequence shown here is derived from an EMBL/GenBank/DDBJ whole genome shotgun (WGS) entry which is preliminary data.</text>
</comment>
<dbReference type="Proteomes" id="UP000703269">
    <property type="component" value="Unassembled WGS sequence"/>
</dbReference>
<keyword evidence="1" id="KW-0812">Transmembrane</keyword>